<proteinExistence type="predicted"/>
<name>A0A8X6XHM7_9ARAC</name>
<reference evidence="1" key="1">
    <citation type="submission" date="2020-08" db="EMBL/GenBank/DDBJ databases">
        <title>Multicomponent nature underlies the extraordinary mechanical properties of spider dragline silk.</title>
        <authorList>
            <person name="Kono N."/>
            <person name="Nakamura H."/>
            <person name="Mori M."/>
            <person name="Yoshida Y."/>
            <person name="Ohtoshi R."/>
            <person name="Malay A.D."/>
            <person name="Moran D.A.P."/>
            <person name="Tomita M."/>
            <person name="Numata K."/>
            <person name="Arakawa K."/>
        </authorList>
    </citation>
    <scope>NUCLEOTIDE SEQUENCE</scope>
</reference>
<evidence type="ECO:0000313" key="2">
    <source>
        <dbReference type="Proteomes" id="UP000886998"/>
    </source>
</evidence>
<dbReference type="InterPro" id="IPR036508">
    <property type="entry name" value="Chitin-bd_dom_sf"/>
</dbReference>
<organism evidence="1 2">
    <name type="scientific">Trichonephila inaurata madagascariensis</name>
    <dbReference type="NCBI Taxonomy" id="2747483"/>
    <lineage>
        <taxon>Eukaryota</taxon>
        <taxon>Metazoa</taxon>
        <taxon>Ecdysozoa</taxon>
        <taxon>Arthropoda</taxon>
        <taxon>Chelicerata</taxon>
        <taxon>Arachnida</taxon>
        <taxon>Araneae</taxon>
        <taxon>Araneomorphae</taxon>
        <taxon>Entelegynae</taxon>
        <taxon>Araneoidea</taxon>
        <taxon>Nephilidae</taxon>
        <taxon>Trichonephila</taxon>
        <taxon>Trichonephila inaurata</taxon>
    </lineage>
</organism>
<dbReference type="AlphaFoldDB" id="A0A8X6XHM7"/>
<dbReference type="EMBL" id="BMAV01009223">
    <property type="protein sequence ID" value="GFY53349.1"/>
    <property type="molecule type" value="Genomic_DNA"/>
</dbReference>
<evidence type="ECO:0000313" key="1">
    <source>
        <dbReference type="EMBL" id="GFY53349.1"/>
    </source>
</evidence>
<keyword evidence="2" id="KW-1185">Reference proteome</keyword>
<accession>A0A8X6XHM7</accession>
<dbReference type="Gene3D" id="2.170.140.10">
    <property type="entry name" value="Chitin binding domain"/>
    <property type="match status" value="1"/>
</dbReference>
<dbReference type="SUPFAM" id="SSF57625">
    <property type="entry name" value="Invertebrate chitin-binding proteins"/>
    <property type="match status" value="1"/>
</dbReference>
<evidence type="ECO:0008006" key="3">
    <source>
        <dbReference type="Google" id="ProtNLM"/>
    </source>
</evidence>
<protein>
    <recommendedName>
        <fullName evidence="3">Chitin-binding type-2 domain-containing protein</fullName>
    </recommendedName>
</protein>
<dbReference type="OrthoDB" id="6435683at2759"/>
<dbReference type="Proteomes" id="UP000886998">
    <property type="component" value="Unassembled WGS sequence"/>
</dbReference>
<gene>
    <name evidence="1" type="primary">NCL1_12059</name>
    <name evidence="1" type="ORF">TNIN_373501</name>
</gene>
<sequence>MEKLKFSLHRVIYLGIVVCFIASTAAALPAKNLPPKPHLMGEINWPEPDPNINQFPHESTCDHYYLMLSEDEISLEKCPDGQLFDYVSHSCSDKDVHCWSRRFGKLAHANPVVVKCFVREMGKLRMKRVRMH</sequence>
<dbReference type="GO" id="GO:0008061">
    <property type="term" value="F:chitin binding"/>
    <property type="evidence" value="ECO:0007669"/>
    <property type="project" value="InterPro"/>
</dbReference>
<comment type="caution">
    <text evidence="1">The sequence shown here is derived from an EMBL/GenBank/DDBJ whole genome shotgun (WGS) entry which is preliminary data.</text>
</comment>